<dbReference type="InterPro" id="IPR004654">
    <property type="entry name" value="ROK_glcA"/>
</dbReference>
<evidence type="ECO:0000256" key="4">
    <source>
        <dbReference type="ARBA" id="ARBA00022679"/>
    </source>
</evidence>
<keyword evidence="6 10" id="KW-0418">Kinase</keyword>
<keyword evidence="5" id="KW-0547">Nucleotide-binding</keyword>
<dbReference type="InterPro" id="IPR049874">
    <property type="entry name" value="ROK_cs"/>
</dbReference>
<reference evidence="10" key="2">
    <citation type="submission" date="2016-10" db="EMBL/GenBank/DDBJ databases">
        <authorList>
            <person name="de Groot N.N."/>
        </authorList>
    </citation>
    <scope>NUCLEOTIDE SEQUENCE [LARGE SCALE GENOMIC DNA]</scope>
    <source>
        <strain evidence="10">DSM 20639</strain>
    </source>
</reference>
<evidence type="ECO:0000256" key="7">
    <source>
        <dbReference type="ARBA" id="ARBA00022840"/>
    </source>
</evidence>
<evidence type="ECO:0000313" key="12">
    <source>
        <dbReference type="Proteomes" id="UP000182744"/>
    </source>
</evidence>
<dbReference type="InterPro" id="IPR000600">
    <property type="entry name" value="ROK"/>
</dbReference>
<organism evidence="10 12">
    <name type="scientific">Actinobaculum suis</name>
    <dbReference type="NCBI Taxonomy" id="1657"/>
    <lineage>
        <taxon>Bacteria</taxon>
        <taxon>Bacillati</taxon>
        <taxon>Actinomycetota</taxon>
        <taxon>Actinomycetes</taxon>
        <taxon>Actinomycetales</taxon>
        <taxon>Actinomycetaceae</taxon>
        <taxon>Actinobaculum</taxon>
    </lineage>
</organism>
<dbReference type="EMBL" id="FNAU01000008">
    <property type="protein sequence ID" value="SDE40269.1"/>
    <property type="molecule type" value="Genomic_DNA"/>
</dbReference>
<dbReference type="PANTHER" id="PTHR18964:SF173">
    <property type="entry name" value="GLUCOKINASE"/>
    <property type="match status" value="1"/>
</dbReference>
<dbReference type="PROSITE" id="PS01125">
    <property type="entry name" value="ROK"/>
    <property type="match status" value="1"/>
</dbReference>
<name>A0A1G7CLR7_9ACTO</name>
<dbReference type="AlphaFoldDB" id="A0A1G7CLR7"/>
<keyword evidence="12" id="KW-1185">Reference proteome</keyword>
<keyword evidence="7" id="KW-0067">ATP-binding</keyword>
<dbReference type="RefSeq" id="WP_074662505.1">
    <property type="nucleotide sequence ID" value="NZ_FNAU01000008.1"/>
</dbReference>
<evidence type="ECO:0000256" key="5">
    <source>
        <dbReference type="ARBA" id="ARBA00022741"/>
    </source>
</evidence>
<accession>A0A1G7CLR7</accession>
<evidence type="ECO:0000256" key="8">
    <source>
        <dbReference type="ARBA" id="ARBA00032386"/>
    </source>
</evidence>
<keyword evidence="4 9" id="KW-0808">Transferase</keyword>
<dbReference type="GO" id="GO:0005524">
    <property type="term" value="F:ATP binding"/>
    <property type="evidence" value="ECO:0007669"/>
    <property type="project" value="UniProtKB-KW"/>
</dbReference>
<comment type="similarity">
    <text evidence="1">Belongs to the ROK (NagC/XylR) family.</text>
</comment>
<dbReference type="EC" id="2.7.1.2" evidence="2"/>
<dbReference type="Proteomes" id="UP001273799">
    <property type="component" value="Unassembled WGS sequence"/>
</dbReference>
<reference evidence="9" key="4">
    <citation type="submission" date="2023-10" db="EMBL/GenBank/DDBJ databases">
        <title>Whole Genome based description of the genera Actinobaculum and Actinotignum reveals a complex phylogenetic relationship within the species included in the genus Actinotignum.</title>
        <authorList>
            <person name="Jensen C.S."/>
            <person name="Dargis R."/>
            <person name="Kemp M."/>
            <person name="Christensen J.J."/>
        </authorList>
    </citation>
    <scope>NUCLEOTIDE SEQUENCE</scope>
    <source>
        <strain evidence="9">Actinobaculum_suis_CCUG19206T</strain>
    </source>
</reference>
<dbReference type="GO" id="GO:0005737">
    <property type="term" value="C:cytoplasm"/>
    <property type="evidence" value="ECO:0007669"/>
    <property type="project" value="InterPro"/>
</dbReference>
<evidence type="ECO:0000256" key="3">
    <source>
        <dbReference type="ARBA" id="ARBA00014701"/>
    </source>
</evidence>
<proteinExistence type="inferred from homology"/>
<dbReference type="InterPro" id="IPR043129">
    <property type="entry name" value="ATPase_NBD"/>
</dbReference>
<protein>
    <recommendedName>
        <fullName evidence="3">Glucokinase</fullName>
        <ecNumber evidence="2">2.7.1.2</ecNumber>
    </recommendedName>
    <alternativeName>
        <fullName evidence="8">Glucose kinase</fullName>
    </alternativeName>
</protein>
<dbReference type="Proteomes" id="UP000182744">
    <property type="component" value="Unassembled WGS sequence"/>
</dbReference>
<dbReference type="GO" id="GO:0006096">
    <property type="term" value="P:glycolytic process"/>
    <property type="evidence" value="ECO:0007669"/>
    <property type="project" value="InterPro"/>
</dbReference>
<dbReference type="NCBIfam" id="TIGR00744">
    <property type="entry name" value="ROK_glcA_fam"/>
    <property type="match status" value="1"/>
</dbReference>
<dbReference type="EMBL" id="JAWNFU010000001">
    <property type="protein sequence ID" value="MDY5152522.1"/>
    <property type="molecule type" value="Genomic_DNA"/>
</dbReference>
<dbReference type="SUPFAM" id="SSF53067">
    <property type="entry name" value="Actin-like ATPase domain"/>
    <property type="match status" value="1"/>
</dbReference>
<evidence type="ECO:0000313" key="9">
    <source>
        <dbReference type="EMBL" id="MDY5152522.1"/>
    </source>
</evidence>
<dbReference type="GO" id="GO:0004340">
    <property type="term" value="F:glucokinase activity"/>
    <property type="evidence" value="ECO:0007669"/>
    <property type="project" value="UniProtKB-EC"/>
</dbReference>
<evidence type="ECO:0000313" key="11">
    <source>
        <dbReference type="EMBL" id="VDG75574.1"/>
    </source>
</evidence>
<reference evidence="11 13" key="3">
    <citation type="submission" date="2018-11" db="EMBL/GenBank/DDBJ databases">
        <authorList>
            <consortium name="Pathogen Informatics"/>
        </authorList>
    </citation>
    <scope>NUCLEOTIDE SEQUENCE [LARGE SCALE GENOMIC DNA]</scope>
    <source>
        <strain evidence="11 13">NCTC10327</strain>
    </source>
</reference>
<evidence type="ECO:0000313" key="10">
    <source>
        <dbReference type="EMBL" id="SDE40269.1"/>
    </source>
</evidence>
<evidence type="ECO:0000256" key="2">
    <source>
        <dbReference type="ARBA" id="ARBA00012323"/>
    </source>
</evidence>
<evidence type="ECO:0000256" key="6">
    <source>
        <dbReference type="ARBA" id="ARBA00022777"/>
    </source>
</evidence>
<dbReference type="Pfam" id="PF00480">
    <property type="entry name" value="ROK"/>
    <property type="match status" value="1"/>
</dbReference>
<sequence>MSLSIGVDVGGTKIAAGLVDESGRIIERVRRETPAGDREAIAQAVAASILDFADSGAQHVGIGAAGYVSADRSTVIFAPNLSWVNEPLGQEVAAIAGVDVIVENDANAAAWGEYKFGAAAGASSAVAVTIGTGVGGGIIANGKLVRGNSGFGGEIGHMRLATEGPICGCGKPGCWEAFASGTALTRYAVERTAADPESGATILAHGNGKATGLAVTAAAQAGDPMALDIFRTVARYTAIGVSNLISLLDPQVVVLAGGVSEAGSLLLDPVLEQLPQYLSASDHRPPTPIRLATLGNDAGIIGAADLARQAA</sequence>
<evidence type="ECO:0000313" key="13">
    <source>
        <dbReference type="Proteomes" id="UP000269974"/>
    </source>
</evidence>
<dbReference type="PANTHER" id="PTHR18964">
    <property type="entry name" value="ROK (REPRESSOR, ORF, KINASE) FAMILY"/>
    <property type="match status" value="1"/>
</dbReference>
<dbReference type="EMBL" id="UYIO01000001">
    <property type="protein sequence ID" value="VDG75574.1"/>
    <property type="molecule type" value="Genomic_DNA"/>
</dbReference>
<dbReference type="Proteomes" id="UP000269974">
    <property type="component" value="Unassembled WGS sequence"/>
</dbReference>
<gene>
    <name evidence="11" type="primary">glk</name>
    <name evidence="11" type="ORF">NCTC10327_00269</name>
    <name evidence="9" type="ORF">R6G71_00385</name>
    <name evidence="10" type="ORF">SAMN05421878_10825</name>
</gene>
<reference evidence="12" key="1">
    <citation type="submission" date="2016-10" db="EMBL/GenBank/DDBJ databases">
        <authorList>
            <person name="Varghese N."/>
        </authorList>
    </citation>
    <scope>NUCLEOTIDE SEQUENCE [LARGE SCALE GENOMIC DNA]</scope>
    <source>
        <strain evidence="12">DSM 20639</strain>
    </source>
</reference>
<dbReference type="Gene3D" id="3.30.420.40">
    <property type="match status" value="2"/>
</dbReference>
<evidence type="ECO:0000256" key="1">
    <source>
        <dbReference type="ARBA" id="ARBA00006479"/>
    </source>
</evidence>